<proteinExistence type="predicted"/>
<sequence length="246" mass="27319">MRQRTKLANILSAYRTLSSFVRESYQTRPPSLTAYNMFVKNNLRATDVFLDKREALAKACVVAEFNVSEGSLPPIETKASGDRLVTSLLLPVGFSIDETTTLGEVSSRLVGCNASLRYGDKISILYLMQARPPEGFDSGMPHAQLKLYEFVLEDDSRIPFYTLMDARLFRALNGYVGTDTQVGEGAVGYVHSRKTKRCTEYSTQSLALLPGTVLCRTTVLWRCPTLSLQLHPLLHLNVPSPQPALP</sequence>
<comment type="caution">
    <text evidence="1">The sequence shown here is derived from an EMBL/GenBank/DDBJ whole genome shotgun (WGS) entry which is preliminary data.</text>
</comment>
<accession>A0A5J4RQG8</accession>
<dbReference type="EMBL" id="SNRY01000820">
    <property type="protein sequence ID" value="KAA6336177.1"/>
    <property type="molecule type" value="Genomic_DNA"/>
</dbReference>
<reference evidence="1" key="1">
    <citation type="submission" date="2019-03" db="EMBL/GenBank/DDBJ databases">
        <title>Single cell metagenomics reveals metabolic interactions within the superorganism composed of flagellate Streblomastix strix and complex community of Bacteroidetes bacteria on its surface.</title>
        <authorList>
            <person name="Treitli S.C."/>
            <person name="Kolisko M."/>
            <person name="Husnik F."/>
            <person name="Keeling P."/>
            <person name="Hampl V."/>
        </authorList>
    </citation>
    <scope>NUCLEOTIDE SEQUENCE</scope>
    <source>
        <strain evidence="1">STM</strain>
    </source>
</reference>
<organism evidence="1">
    <name type="scientific">termite gut metagenome</name>
    <dbReference type="NCBI Taxonomy" id="433724"/>
    <lineage>
        <taxon>unclassified sequences</taxon>
        <taxon>metagenomes</taxon>
        <taxon>organismal metagenomes</taxon>
    </lineage>
</organism>
<dbReference type="AlphaFoldDB" id="A0A5J4RQG8"/>
<name>A0A5J4RQG8_9ZZZZ</name>
<evidence type="ECO:0000313" key="1">
    <source>
        <dbReference type="EMBL" id="KAA6336177.1"/>
    </source>
</evidence>
<gene>
    <name evidence="1" type="ORF">EZS27_015658</name>
</gene>
<protein>
    <submittedName>
        <fullName evidence="1">Uncharacterized protein</fullName>
    </submittedName>
</protein>